<dbReference type="SUPFAM" id="SSF46689">
    <property type="entry name" value="Homeodomain-like"/>
    <property type="match status" value="1"/>
</dbReference>
<dbReference type="RefSeq" id="WP_186857274.1">
    <property type="nucleotide sequence ID" value="NZ_JACOON010000002.1"/>
</dbReference>
<evidence type="ECO:0000259" key="3">
    <source>
        <dbReference type="PROSITE" id="PS50977"/>
    </source>
</evidence>
<dbReference type="PANTHER" id="PTHR43479">
    <property type="entry name" value="ACREF/ENVCD OPERON REPRESSOR-RELATED"/>
    <property type="match status" value="1"/>
</dbReference>
<comment type="caution">
    <text evidence="4">The sequence shown here is derived from an EMBL/GenBank/DDBJ whole genome shotgun (WGS) entry which is preliminary data.</text>
</comment>
<evidence type="ECO:0000313" key="5">
    <source>
        <dbReference type="Proteomes" id="UP000606889"/>
    </source>
</evidence>
<evidence type="ECO:0000313" key="4">
    <source>
        <dbReference type="EMBL" id="MBC5647758.1"/>
    </source>
</evidence>
<protein>
    <submittedName>
        <fullName evidence="4">TetR/AcrR family transcriptional regulator</fullName>
    </submittedName>
</protein>
<feature type="domain" description="HTH tetR-type" evidence="3">
    <location>
        <begin position="2"/>
        <end position="62"/>
    </location>
</feature>
<dbReference type="EMBL" id="JACOON010000002">
    <property type="protein sequence ID" value="MBC5647758.1"/>
    <property type="molecule type" value="Genomic_DNA"/>
</dbReference>
<dbReference type="InterPro" id="IPR001647">
    <property type="entry name" value="HTH_TetR"/>
</dbReference>
<organism evidence="4 5">
    <name type="scientific">Christensenella tenuis</name>
    <dbReference type="NCBI Taxonomy" id="2763033"/>
    <lineage>
        <taxon>Bacteria</taxon>
        <taxon>Bacillati</taxon>
        <taxon>Bacillota</taxon>
        <taxon>Clostridia</taxon>
        <taxon>Christensenellales</taxon>
        <taxon>Christensenellaceae</taxon>
        <taxon>Christensenella</taxon>
    </lineage>
</organism>
<evidence type="ECO:0000256" key="1">
    <source>
        <dbReference type="ARBA" id="ARBA00023125"/>
    </source>
</evidence>
<dbReference type="PRINTS" id="PR00455">
    <property type="entry name" value="HTHTETR"/>
</dbReference>
<dbReference type="Gene3D" id="1.10.357.10">
    <property type="entry name" value="Tetracycline Repressor, domain 2"/>
    <property type="match status" value="1"/>
</dbReference>
<dbReference type="Gene3D" id="1.10.10.60">
    <property type="entry name" value="Homeodomain-like"/>
    <property type="match status" value="1"/>
</dbReference>
<reference evidence="4 5" key="1">
    <citation type="submission" date="2020-08" db="EMBL/GenBank/DDBJ databases">
        <title>Genome public.</title>
        <authorList>
            <person name="Liu C."/>
            <person name="Sun Q."/>
        </authorList>
    </citation>
    <scope>NUCLEOTIDE SEQUENCE [LARGE SCALE GENOMIC DNA]</scope>
    <source>
        <strain evidence="4 5">NSJ-35</strain>
    </source>
</reference>
<evidence type="ECO:0000256" key="2">
    <source>
        <dbReference type="PROSITE-ProRule" id="PRU00335"/>
    </source>
</evidence>
<name>A0ABR7EF13_9FIRM</name>
<dbReference type="Proteomes" id="UP000606889">
    <property type="component" value="Unassembled WGS sequence"/>
</dbReference>
<dbReference type="InterPro" id="IPR050624">
    <property type="entry name" value="HTH-type_Tx_Regulator"/>
</dbReference>
<dbReference type="PANTHER" id="PTHR43479:SF11">
    <property type="entry name" value="ACREF_ENVCD OPERON REPRESSOR-RELATED"/>
    <property type="match status" value="1"/>
</dbReference>
<accession>A0ABR7EF13</accession>
<keyword evidence="1 2" id="KW-0238">DNA-binding</keyword>
<dbReference type="Pfam" id="PF00440">
    <property type="entry name" value="TetR_N"/>
    <property type="match status" value="1"/>
</dbReference>
<dbReference type="InterPro" id="IPR009057">
    <property type="entry name" value="Homeodomain-like_sf"/>
</dbReference>
<sequence>MNKTKEAIYKASVDVFSQSGYTGAAMDEIAERANVAKGTLYYHFKSKEDLFLFVMQTGLGHMIDDAKKVIGKPLAPMDKITELCKSQLRVVRKNENFVKVILSQLFGQEERQRLLRGKLNEYAQLIRECIGELGVEKHTEKETSAAVFGFLGTMVSAAVYSAMTGTQKKDISGLLIQNYLHGIL</sequence>
<gene>
    <name evidence="4" type="ORF">H8S18_05375</name>
</gene>
<keyword evidence="5" id="KW-1185">Reference proteome</keyword>
<feature type="DNA-binding region" description="H-T-H motif" evidence="2">
    <location>
        <begin position="25"/>
        <end position="44"/>
    </location>
</feature>
<dbReference type="PROSITE" id="PS50977">
    <property type="entry name" value="HTH_TETR_2"/>
    <property type="match status" value="1"/>
</dbReference>
<proteinExistence type="predicted"/>